<dbReference type="CDD" id="cd07185">
    <property type="entry name" value="OmpA_C-like"/>
    <property type="match status" value="1"/>
</dbReference>
<keyword evidence="9" id="KW-1185">Reference proteome</keyword>
<dbReference type="PANTHER" id="PTHR30329:SF21">
    <property type="entry name" value="LIPOPROTEIN YIAD-RELATED"/>
    <property type="match status" value="1"/>
</dbReference>
<evidence type="ECO:0000313" key="8">
    <source>
        <dbReference type="EMBL" id="TGD43664.1"/>
    </source>
</evidence>
<evidence type="ECO:0000256" key="6">
    <source>
        <dbReference type="SAM" id="Phobius"/>
    </source>
</evidence>
<comment type="subcellular location">
    <subcellularLocation>
        <location evidence="1">Cell outer membrane</location>
    </subcellularLocation>
</comment>
<dbReference type="PROSITE" id="PS51123">
    <property type="entry name" value="OMPA_2"/>
    <property type="match status" value="1"/>
</dbReference>
<comment type="caution">
    <text evidence="8">The sequence shown here is derived from an EMBL/GenBank/DDBJ whole genome shotgun (WGS) entry which is preliminary data.</text>
</comment>
<dbReference type="EMBL" id="RPEM01000005">
    <property type="protein sequence ID" value="TGD43664.1"/>
    <property type="molecule type" value="Genomic_DNA"/>
</dbReference>
<keyword evidence="6" id="KW-1133">Transmembrane helix</keyword>
<dbReference type="PRINTS" id="PR01021">
    <property type="entry name" value="OMPADOMAIN"/>
</dbReference>
<evidence type="ECO:0000313" key="9">
    <source>
        <dbReference type="Proteomes" id="UP000297741"/>
    </source>
</evidence>
<feature type="transmembrane region" description="Helical" evidence="6">
    <location>
        <begin position="17"/>
        <end position="41"/>
    </location>
</feature>
<evidence type="ECO:0000256" key="4">
    <source>
        <dbReference type="PROSITE-ProRule" id="PRU00473"/>
    </source>
</evidence>
<dbReference type="Pfam" id="PF04972">
    <property type="entry name" value="BON"/>
    <property type="match status" value="1"/>
</dbReference>
<dbReference type="PANTHER" id="PTHR30329">
    <property type="entry name" value="STATOR ELEMENT OF FLAGELLAR MOTOR COMPLEX"/>
    <property type="match status" value="1"/>
</dbReference>
<reference evidence="8 9" key="1">
    <citation type="submission" date="2018-11" db="EMBL/GenBank/DDBJ databases">
        <title>Tabrizicola sp. isolated from sediment of alpine lake.</title>
        <authorList>
            <person name="Liu Z."/>
        </authorList>
    </citation>
    <scope>NUCLEOTIDE SEQUENCE [LARGE SCALE GENOMIC DNA]</scope>
    <source>
        <strain evidence="8 9">DRYC-M-16</strain>
    </source>
</reference>
<protein>
    <submittedName>
        <fullName evidence="8">OmpA family protein</fullName>
    </submittedName>
</protein>
<gene>
    <name evidence="8" type="ORF">EEB11_08985</name>
</gene>
<dbReference type="Pfam" id="PF00691">
    <property type="entry name" value="OmpA"/>
    <property type="match status" value="1"/>
</dbReference>
<feature type="region of interest" description="Disordered" evidence="5">
    <location>
        <begin position="612"/>
        <end position="659"/>
    </location>
</feature>
<name>A0ABY2KM63_9RHOB</name>
<dbReference type="Proteomes" id="UP000297741">
    <property type="component" value="Unassembled WGS sequence"/>
</dbReference>
<dbReference type="Gene3D" id="3.30.1330.60">
    <property type="entry name" value="OmpA-like domain"/>
    <property type="match status" value="1"/>
</dbReference>
<keyword evidence="2 4" id="KW-0472">Membrane</keyword>
<evidence type="ECO:0000259" key="7">
    <source>
        <dbReference type="PROSITE" id="PS51123"/>
    </source>
</evidence>
<accession>A0ABY2KM63</accession>
<dbReference type="InterPro" id="IPR006665">
    <property type="entry name" value="OmpA-like"/>
</dbReference>
<evidence type="ECO:0000256" key="2">
    <source>
        <dbReference type="ARBA" id="ARBA00023136"/>
    </source>
</evidence>
<dbReference type="InterPro" id="IPR007055">
    <property type="entry name" value="BON_dom"/>
</dbReference>
<dbReference type="InterPro" id="IPR036737">
    <property type="entry name" value="OmpA-like_sf"/>
</dbReference>
<feature type="domain" description="OmpA-like" evidence="7">
    <location>
        <begin position="495"/>
        <end position="612"/>
    </location>
</feature>
<proteinExistence type="predicted"/>
<organism evidence="8 9">
    <name type="scientific">Pseudotabrizicola sediminis</name>
    <dbReference type="NCBI Taxonomy" id="2486418"/>
    <lineage>
        <taxon>Bacteria</taxon>
        <taxon>Pseudomonadati</taxon>
        <taxon>Pseudomonadota</taxon>
        <taxon>Alphaproteobacteria</taxon>
        <taxon>Rhodobacterales</taxon>
        <taxon>Paracoccaceae</taxon>
        <taxon>Pseudotabrizicola</taxon>
    </lineage>
</organism>
<dbReference type="InterPro" id="IPR050330">
    <property type="entry name" value="Bact_OuterMem_StrucFunc"/>
</dbReference>
<evidence type="ECO:0000256" key="3">
    <source>
        <dbReference type="ARBA" id="ARBA00023237"/>
    </source>
</evidence>
<feature type="compositionally biased region" description="Polar residues" evidence="5">
    <location>
        <begin position="616"/>
        <end position="628"/>
    </location>
</feature>
<evidence type="ECO:0000256" key="5">
    <source>
        <dbReference type="SAM" id="MobiDB-lite"/>
    </source>
</evidence>
<dbReference type="Gene3D" id="3.40.1520.20">
    <property type="match status" value="2"/>
</dbReference>
<sequence>MSTTRAQLDSGHLPHGVIALAAVSGAGVVAAFAAWASALWIESRSEQLVTSRLLDAGITWAAAEADGLQLHLIGTAPNEAARFRAVNLAGTVIDASRVRDMLDVTPVKAIEAPKFSVEMLRNDDGIQLIGLLPTSDSAEALLTEARALRSDGAISDMLETAAYPAPEGWDAAFAFGMEAVKRLPRSKVSVAAGRVSVTAIATSAEEQRRLTNELNNARPEGLQVSIDISAPRPVLTPFTLRFVLDEQGARFDACAADTDRARARIIAAGMAAGVPGRPSCIVGLGVPTPSWADAVATAITAVTSLGAATITFSDADVSLVAADSVSQSDFDRIVGELDSALPEVFSLTATLERATDAALGPAEFTATLSADGRVELRGRVTDELLRNATTSYAKARFGVGKVYSATRLDNDLPDGWPVRVLAGLEALGELAEGRLLVRADTVEVEGVTGSQIARSRISQVLSDKLGQGQTFKVSVRYDEELDPLAALPTPQECAADVTAVLAARKITFPPGSAEIDGQTVGIMDALAEVLEDCPTVQMEIAGYTDSQGSDSGNLALSQARADAVLLALQGRGVTIDALKATGYGEANPIADNATEAGREANRRIEFVLLDQPGAPSASTAGNPASAQVSAIPGVNDEDSPSVAPTEKTRRPLARPARDG</sequence>
<dbReference type="InterPro" id="IPR006664">
    <property type="entry name" value="OMP_bac"/>
</dbReference>
<keyword evidence="6" id="KW-0812">Transmembrane</keyword>
<keyword evidence="3" id="KW-0998">Cell outer membrane</keyword>
<dbReference type="SUPFAM" id="SSF103088">
    <property type="entry name" value="OmpA-like"/>
    <property type="match status" value="1"/>
</dbReference>
<evidence type="ECO:0000256" key="1">
    <source>
        <dbReference type="ARBA" id="ARBA00004442"/>
    </source>
</evidence>